<dbReference type="SUPFAM" id="SSF55447">
    <property type="entry name" value="CO dehydrogenase flavoprotein C-terminal domain-like"/>
    <property type="match status" value="1"/>
</dbReference>
<dbReference type="Gene3D" id="3.30.465.10">
    <property type="match status" value="1"/>
</dbReference>
<dbReference type="Pfam" id="PF02738">
    <property type="entry name" value="MoCoBD_1"/>
    <property type="match status" value="1"/>
</dbReference>
<dbReference type="Pfam" id="PF00111">
    <property type="entry name" value="Fer2"/>
    <property type="match status" value="1"/>
</dbReference>
<dbReference type="Pfam" id="PF01315">
    <property type="entry name" value="Ald_Xan_dh_C"/>
    <property type="match status" value="1"/>
</dbReference>
<evidence type="ECO:0000256" key="4">
    <source>
        <dbReference type="ARBA" id="ARBA00022505"/>
    </source>
</evidence>
<dbReference type="GO" id="GO:0051537">
    <property type="term" value="F:2 iron, 2 sulfur cluster binding"/>
    <property type="evidence" value="ECO:0007669"/>
    <property type="project" value="UniProtKB-KW"/>
</dbReference>
<dbReference type="InterPro" id="IPR002888">
    <property type="entry name" value="2Fe-2S-bd"/>
</dbReference>
<reference evidence="17 18" key="1">
    <citation type="journal article" date="2013" name="Stand. Genomic Sci.">
        <title>Genomic Encyclopedia of Type Strains, Phase I: The one thousand microbial genomes (KMG-I) project.</title>
        <authorList>
            <person name="Kyrpides N.C."/>
            <person name="Woyke T."/>
            <person name="Eisen J.A."/>
            <person name="Garrity G."/>
            <person name="Lilburn T.G."/>
            <person name="Beck B.J."/>
            <person name="Whitman W.B."/>
            <person name="Hugenholtz P."/>
            <person name="Klenk H.P."/>
        </authorList>
    </citation>
    <scope>NUCLEOTIDE SEQUENCE [LARGE SCALE GENOMIC DNA]</scope>
    <source>
        <strain evidence="17 18">DSM 45044</strain>
    </source>
</reference>
<dbReference type="InterPro" id="IPR016169">
    <property type="entry name" value="FAD-bd_PCMH_sub2"/>
</dbReference>
<dbReference type="PIRSF" id="PIRSF000127">
    <property type="entry name" value="Xanthine_DH"/>
    <property type="match status" value="1"/>
</dbReference>
<keyword evidence="12" id="KW-0520">NAD</keyword>
<keyword evidence="10" id="KW-0408">Iron</keyword>
<dbReference type="InterPro" id="IPR005107">
    <property type="entry name" value="CO_DH_flav_C"/>
</dbReference>
<dbReference type="Pfam" id="PF03450">
    <property type="entry name" value="CO_deh_flav_C"/>
    <property type="match status" value="1"/>
</dbReference>
<keyword evidence="18" id="KW-1185">Reference proteome</keyword>
<evidence type="ECO:0000256" key="8">
    <source>
        <dbReference type="ARBA" id="ARBA00022827"/>
    </source>
</evidence>
<dbReference type="PANTHER" id="PTHR11908">
    <property type="entry name" value="XANTHINE DEHYDROGENASE"/>
    <property type="match status" value="1"/>
</dbReference>
<dbReference type="FunFam" id="3.30.365.10:FF:000001">
    <property type="entry name" value="Xanthine dehydrogenase oxidase"/>
    <property type="match status" value="1"/>
</dbReference>
<accession>A0A562V9K8</accession>
<proteinExistence type="inferred from homology"/>
<comment type="cofactor">
    <cofactor evidence="14">
        <name>Mo-molybdopterin cytosine dinucleotide</name>
        <dbReference type="ChEBI" id="CHEBI:71308"/>
    </cofactor>
</comment>
<dbReference type="SUPFAM" id="SSF47741">
    <property type="entry name" value="CO dehydrogenase ISP C-domain like"/>
    <property type="match status" value="1"/>
</dbReference>
<dbReference type="Gene3D" id="3.10.20.30">
    <property type="match status" value="1"/>
</dbReference>
<evidence type="ECO:0000256" key="11">
    <source>
        <dbReference type="ARBA" id="ARBA00023014"/>
    </source>
</evidence>
<evidence type="ECO:0000256" key="3">
    <source>
        <dbReference type="ARBA" id="ARBA00006849"/>
    </source>
</evidence>
<keyword evidence="4" id="KW-0500">Molybdenum</keyword>
<evidence type="ECO:0000313" key="17">
    <source>
        <dbReference type="EMBL" id="TWJ14564.1"/>
    </source>
</evidence>
<dbReference type="EMBL" id="VLLL01000005">
    <property type="protein sequence ID" value="TWJ14564.1"/>
    <property type="molecule type" value="Genomic_DNA"/>
</dbReference>
<feature type="domain" description="2Fe-2S ferredoxin-type" evidence="15">
    <location>
        <begin position="2"/>
        <end position="88"/>
    </location>
</feature>
<dbReference type="Pfam" id="PF00941">
    <property type="entry name" value="FAD_binding_5"/>
    <property type="match status" value="1"/>
</dbReference>
<comment type="similarity">
    <text evidence="3">Belongs to the xanthine dehydrogenase family.</text>
</comment>
<dbReference type="Gene3D" id="3.30.365.10">
    <property type="entry name" value="Aldehyde oxidase/xanthine dehydrogenase, molybdopterin binding domain"/>
    <property type="match status" value="4"/>
</dbReference>
<dbReference type="InterPro" id="IPR001041">
    <property type="entry name" value="2Fe-2S_ferredoxin-type"/>
</dbReference>
<keyword evidence="6" id="KW-0001">2Fe-2S</keyword>
<dbReference type="Gene3D" id="3.30.390.50">
    <property type="entry name" value="CO dehydrogenase flavoprotein, C-terminal domain"/>
    <property type="match status" value="1"/>
</dbReference>
<evidence type="ECO:0000256" key="1">
    <source>
        <dbReference type="ARBA" id="ARBA00001924"/>
    </source>
</evidence>
<dbReference type="Proteomes" id="UP000321617">
    <property type="component" value="Unassembled WGS sequence"/>
</dbReference>
<dbReference type="SMART" id="SM01092">
    <property type="entry name" value="CO_deh_flav_C"/>
    <property type="match status" value="1"/>
</dbReference>
<sequence>MSVVSFHINGKPVSIDDPDPALLLIDFLRSGDVGLTGAKKGCGEGGCGSCTVIVSSWDGTRPVHRAVNSCLRPVCALNGLSVTTVEGVGGGPPQVDAPLMHAPSGGRIVAPADSPLPDPLAEAVQAGQSDYTAAVSQTFGDIEEAAGDDTAGAADESVSRVAWRLAANNGTQCGFCSPGFVMNMTEFLTNHDKATKAEVEAACDGNLCRCTGYRPILTAMKTMASDWNTADEKARMTCLPSPEMAGRTPADSVTVPFPAAAKSPRRPVEVTGGARQWRCPTDLAALGRLVAECRKAKRRFRLVMGNTSFGVYRAEYADVTVFIDLSGIDELAPSVTVTPQRCTATAGTGYADLIEALRPAVTETAPRTFAYPGSPSGLAAIAYMARRTGGRIVRNAASLGGNTMMVLSHLADSAGEAFPSDLFTVLVAIGADIDYAEIADDGTVTRATRKAADLVSLVRHDPALAERMVIVRYDMPAGAADTVVLAQKVALREVNAHTLVNATTVLRGVSGSPAAVASASLVFGGVAPWPWRAAETEKVLHNTQLSVESAGRACRTLHKELTTELARWAGRRAGEPSEGVTDEYRAELGVAMLYKALLNALGRKGVTLPGTLRSAGIEHWGAWPVSDGRQRFTPEPYKEPVAAPYVKATALSQTTGAIHYTHDLAPPPRTVHLAVVTSRRALANFDFRVDGAAVTPRNLREHLRKTFPGFHGLLTSADLPDGGVNHQGMAMDQPVLAAGSVHYVGQVVALVAAETEVQAQRIADHVGAHCVGYRPIDWPGQWAQPVLGLTDAIARGSVFPDGPEHAGFMWHIWKVTRPGSRLDWVSHTPTGTPATRDAKVDGYDCLVIHSDQDTGGQAHFYLETQACLAMPADEGRIVVHAATQSPMVAQQAVAMTLGLPYHKVQVHIPPLGGGFGGKSEPSRSVIAAAALAAYVFRRPARLVLPRDVDTAVIGKRHAYRGECQVAVDTGAANAGDRGLIRGFRSRMWGDGGAFYDCSFIVANCIQTRTDNAYRVAEFESEVDVCRTNTAPNTAMRAFGDVQAKNIIESAIEDAAVALKMPPDELRAKNLYRRGDVTPFGQALPTCYIRQVWDLLAETCGLATLKKEVAEFNKAHRWRKRGLSMIPIKYGSGYNLAQLEQASATVVINRADGSVVIHHGGVEMGQGLATQVLQVASYVLNVPMALIHVEQPQSTVTPNATSSGASTGTPYSCEAVNNTCERVRSRLADFGQRLLRELGDARCRALGVDYWNHGTKGWSAQVEVNGVKSLIWQNLVRQAYAHRIPLTEAFHTAVHGGETPLPALTYKPADRQPHLHGVTRAPGAAPSEFDQFVGFTYSAACAVAEVDVLTGEVKIISADVMYDMGRSMNPAIDVGQVEGAFMQGVGYLLSERLVHRTTGDEKGRLETVNTWRYKIPAQTGVPLRFDVHLFPRDHPSVAAIPEDSQGIFSAKEVGEPPLVLANSVFFAVKAAIRASRAERGLPELFRLDAPATVQEVRRACAVRPEEL</sequence>
<dbReference type="InterPro" id="IPR016166">
    <property type="entry name" value="FAD-bd_PCMH"/>
</dbReference>
<keyword evidence="11" id="KW-0411">Iron-sulfur</keyword>
<dbReference type="InterPro" id="IPR036884">
    <property type="entry name" value="2Fe-2S-bd_dom_sf"/>
</dbReference>
<dbReference type="InterPro" id="IPR036010">
    <property type="entry name" value="2Fe-2S_ferredoxin-like_sf"/>
</dbReference>
<dbReference type="PROSITE" id="PS51387">
    <property type="entry name" value="FAD_PCMH"/>
    <property type="match status" value="1"/>
</dbReference>
<evidence type="ECO:0000256" key="2">
    <source>
        <dbReference type="ARBA" id="ARBA00001974"/>
    </source>
</evidence>
<evidence type="ECO:0000256" key="12">
    <source>
        <dbReference type="ARBA" id="ARBA00023027"/>
    </source>
</evidence>
<protein>
    <submittedName>
        <fullName evidence="17">Xanthine dehydrogenase/oxidase</fullName>
    </submittedName>
</protein>
<dbReference type="InterPro" id="IPR008274">
    <property type="entry name" value="AldOxase/xan_DH_MoCoBD1"/>
</dbReference>
<name>A0A562V9K8_9ACTN</name>
<dbReference type="InterPro" id="IPR036856">
    <property type="entry name" value="Ald_Oxase/Xan_DH_a/b_sf"/>
</dbReference>
<dbReference type="InterPro" id="IPR036683">
    <property type="entry name" value="CO_DH_flav_C_dom_sf"/>
</dbReference>
<dbReference type="SUPFAM" id="SSF54665">
    <property type="entry name" value="CO dehydrogenase molybdoprotein N-domain-like"/>
    <property type="match status" value="1"/>
</dbReference>
<dbReference type="SMART" id="SM01008">
    <property type="entry name" value="Ald_Xan_dh_C"/>
    <property type="match status" value="1"/>
</dbReference>
<dbReference type="PANTHER" id="PTHR11908:SF132">
    <property type="entry name" value="ALDEHYDE OXIDASE 1-RELATED"/>
    <property type="match status" value="1"/>
</dbReference>
<dbReference type="Pfam" id="PF20256">
    <property type="entry name" value="MoCoBD_2"/>
    <property type="match status" value="1"/>
</dbReference>
<dbReference type="Gene3D" id="1.10.150.120">
    <property type="entry name" value="[2Fe-2S]-binding domain"/>
    <property type="match status" value="1"/>
</dbReference>
<evidence type="ECO:0000313" key="18">
    <source>
        <dbReference type="Proteomes" id="UP000321617"/>
    </source>
</evidence>
<keyword evidence="9" id="KW-0560">Oxidoreductase</keyword>
<evidence type="ECO:0000259" key="15">
    <source>
        <dbReference type="PROSITE" id="PS51085"/>
    </source>
</evidence>
<evidence type="ECO:0000259" key="16">
    <source>
        <dbReference type="PROSITE" id="PS51387"/>
    </source>
</evidence>
<dbReference type="SUPFAM" id="SSF56176">
    <property type="entry name" value="FAD-binding/transporter-associated domain-like"/>
    <property type="match status" value="1"/>
</dbReference>
<dbReference type="GO" id="GO:0005506">
    <property type="term" value="F:iron ion binding"/>
    <property type="evidence" value="ECO:0007669"/>
    <property type="project" value="InterPro"/>
</dbReference>
<dbReference type="GO" id="GO:0016491">
    <property type="term" value="F:oxidoreductase activity"/>
    <property type="evidence" value="ECO:0007669"/>
    <property type="project" value="UniProtKB-KW"/>
</dbReference>
<keyword evidence="7" id="KW-0479">Metal-binding</keyword>
<evidence type="ECO:0000256" key="14">
    <source>
        <dbReference type="ARBA" id="ARBA00053029"/>
    </source>
</evidence>
<comment type="cofactor">
    <cofactor evidence="13">
        <name>[2Fe-2S] cluster</name>
        <dbReference type="ChEBI" id="CHEBI:190135"/>
    </cofactor>
</comment>
<dbReference type="PROSITE" id="PS00197">
    <property type="entry name" value="2FE2S_FER_1"/>
    <property type="match status" value="1"/>
</dbReference>
<evidence type="ECO:0000256" key="9">
    <source>
        <dbReference type="ARBA" id="ARBA00023002"/>
    </source>
</evidence>
<dbReference type="InterPro" id="IPR002346">
    <property type="entry name" value="Mopterin_DH_FAD-bd"/>
</dbReference>
<dbReference type="SUPFAM" id="SSF54292">
    <property type="entry name" value="2Fe-2S ferredoxin-like"/>
    <property type="match status" value="1"/>
</dbReference>
<comment type="cofactor">
    <cofactor evidence="1">
        <name>Mo-molybdopterin</name>
        <dbReference type="ChEBI" id="CHEBI:71302"/>
    </cofactor>
</comment>
<organism evidence="17 18">
    <name type="scientific">Stackebrandtia albiflava</name>
    <dbReference type="NCBI Taxonomy" id="406432"/>
    <lineage>
        <taxon>Bacteria</taxon>
        <taxon>Bacillati</taxon>
        <taxon>Actinomycetota</taxon>
        <taxon>Actinomycetes</taxon>
        <taxon>Glycomycetales</taxon>
        <taxon>Glycomycetaceae</taxon>
        <taxon>Stackebrandtia</taxon>
    </lineage>
</organism>
<comment type="caution">
    <text evidence="17">The sequence shown here is derived from an EMBL/GenBank/DDBJ whole genome shotgun (WGS) entry which is preliminary data.</text>
</comment>
<evidence type="ECO:0000256" key="10">
    <source>
        <dbReference type="ARBA" id="ARBA00023004"/>
    </source>
</evidence>
<dbReference type="InterPro" id="IPR046867">
    <property type="entry name" value="AldOxase/xan_DH_MoCoBD2"/>
</dbReference>
<dbReference type="Gene3D" id="3.90.1170.50">
    <property type="entry name" value="Aldehyde oxidase/xanthine dehydrogenase, a/b hammerhead"/>
    <property type="match status" value="1"/>
</dbReference>
<dbReference type="InterPro" id="IPR012675">
    <property type="entry name" value="Beta-grasp_dom_sf"/>
</dbReference>
<evidence type="ECO:0000256" key="5">
    <source>
        <dbReference type="ARBA" id="ARBA00022630"/>
    </source>
</evidence>
<dbReference type="InterPro" id="IPR037165">
    <property type="entry name" value="AldOxase/xan_DH_Mopterin-bd_sf"/>
</dbReference>
<dbReference type="InterPro" id="IPR036318">
    <property type="entry name" value="FAD-bd_PCMH-like_sf"/>
</dbReference>
<feature type="domain" description="FAD-binding PCMH-type" evidence="16">
    <location>
        <begin position="270"/>
        <end position="494"/>
    </location>
</feature>
<gene>
    <name evidence="17" type="ORF">LX16_0249</name>
</gene>
<dbReference type="GO" id="GO:0071949">
    <property type="term" value="F:FAD binding"/>
    <property type="evidence" value="ECO:0007669"/>
    <property type="project" value="InterPro"/>
</dbReference>
<dbReference type="PROSITE" id="PS51085">
    <property type="entry name" value="2FE2S_FER_2"/>
    <property type="match status" value="1"/>
</dbReference>
<dbReference type="FunFam" id="3.10.20.30:FF:000012">
    <property type="entry name" value="Xanthine dehydrogenase/oxidase"/>
    <property type="match status" value="1"/>
</dbReference>
<keyword evidence="8" id="KW-0274">FAD</keyword>
<evidence type="ECO:0000256" key="7">
    <source>
        <dbReference type="ARBA" id="ARBA00022723"/>
    </source>
</evidence>
<keyword evidence="5" id="KW-0285">Flavoprotein</keyword>
<dbReference type="InterPro" id="IPR006058">
    <property type="entry name" value="2Fe2S_fd_BS"/>
</dbReference>
<dbReference type="InterPro" id="IPR000674">
    <property type="entry name" value="Ald_Oxase/Xan_DH_a/b"/>
</dbReference>
<dbReference type="Pfam" id="PF01799">
    <property type="entry name" value="Fer2_2"/>
    <property type="match status" value="1"/>
</dbReference>
<comment type="cofactor">
    <cofactor evidence="2">
        <name>FAD</name>
        <dbReference type="ChEBI" id="CHEBI:57692"/>
    </cofactor>
</comment>
<dbReference type="InterPro" id="IPR016208">
    <property type="entry name" value="Ald_Oxase/xanthine_DH-like"/>
</dbReference>
<dbReference type="SUPFAM" id="SSF56003">
    <property type="entry name" value="Molybdenum cofactor-binding domain"/>
    <property type="match status" value="1"/>
</dbReference>
<evidence type="ECO:0000256" key="6">
    <source>
        <dbReference type="ARBA" id="ARBA00022714"/>
    </source>
</evidence>
<evidence type="ECO:0000256" key="13">
    <source>
        <dbReference type="ARBA" id="ARBA00034078"/>
    </source>
</evidence>